<dbReference type="OrthoDB" id="6231at2"/>
<dbReference type="SMART" id="SM00387">
    <property type="entry name" value="HATPase_c"/>
    <property type="match status" value="1"/>
</dbReference>
<dbReference type="Proteomes" id="UP000427906">
    <property type="component" value="Chromosome"/>
</dbReference>
<dbReference type="PANTHER" id="PTHR24421">
    <property type="entry name" value="NITRATE/NITRITE SENSOR PROTEIN NARX-RELATED"/>
    <property type="match status" value="1"/>
</dbReference>
<evidence type="ECO:0000256" key="9">
    <source>
        <dbReference type="SAM" id="Coils"/>
    </source>
</evidence>
<dbReference type="PANTHER" id="PTHR24421:SF37">
    <property type="entry name" value="SENSOR HISTIDINE KINASE NARS"/>
    <property type="match status" value="1"/>
</dbReference>
<dbReference type="InterPro" id="IPR013767">
    <property type="entry name" value="PAS_fold"/>
</dbReference>
<dbReference type="InterPro" id="IPR000014">
    <property type="entry name" value="PAS"/>
</dbReference>
<dbReference type="KEGG" id="dalk:DSCA_13150"/>
<keyword evidence="5" id="KW-0418">Kinase</keyword>
<comment type="subcellular location">
    <subcellularLocation>
        <location evidence="1">Cell membrane</location>
        <topology evidence="1">Multi-pass membrane protein</topology>
    </subcellularLocation>
</comment>
<feature type="domain" description="PAS" evidence="11">
    <location>
        <begin position="324"/>
        <end position="376"/>
    </location>
</feature>
<dbReference type="GO" id="GO:0000155">
    <property type="term" value="F:phosphorelay sensor kinase activity"/>
    <property type="evidence" value="ECO:0007669"/>
    <property type="project" value="InterPro"/>
</dbReference>
<feature type="domain" description="Histidine kinase" evidence="10">
    <location>
        <begin position="472"/>
        <end position="666"/>
    </location>
</feature>
<organism evidence="13 14">
    <name type="scientific">Desulfosarcina alkanivorans</name>
    <dbReference type="NCBI Taxonomy" id="571177"/>
    <lineage>
        <taxon>Bacteria</taxon>
        <taxon>Pseudomonadati</taxon>
        <taxon>Thermodesulfobacteriota</taxon>
        <taxon>Desulfobacteria</taxon>
        <taxon>Desulfobacterales</taxon>
        <taxon>Desulfosarcinaceae</taxon>
        <taxon>Desulfosarcina</taxon>
    </lineage>
</organism>
<dbReference type="Pfam" id="PF02518">
    <property type="entry name" value="HATPase_c"/>
    <property type="match status" value="1"/>
</dbReference>
<dbReference type="NCBIfam" id="TIGR00229">
    <property type="entry name" value="sensory_box"/>
    <property type="match status" value="2"/>
</dbReference>
<evidence type="ECO:0000259" key="11">
    <source>
        <dbReference type="PROSITE" id="PS50112"/>
    </source>
</evidence>
<dbReference type="Pfam" id="PF00989">
    <property type="entry name" value="PAS"/>
    <property type="match status" value="1"/>
</dbReference>
<dbReference type="Pfam" id="PF13426">
    <property type="entry name" value="PAS_9"/>
    <property type="match status" value="1"/>
</dbReference>
<accession>A0A5K7YFX7</accession>
<dbReference type="SMART" id="SM00086">
    <property type="entry name" value="PAC"/>
    <property type="match status" value="2"/>
</dbReference>
<dbReference type="InterPro" id="IPR011712">
    <property type="entry name" value="Sig_transdc_His_kin_sub3_dim/P"/>
</dbReference>
<dbReference type="SMART" id="SM00091">
    <property type="entry name" value="PAS"/>
    <property type="match status" value="3"/>
</dbReference>
<dbReference type="GO" id="GO:0005886">
    <property type="term" value="C:plasma membrane"/>
    <property type="evidence" value="ECO:0007669"/>
    <property type="project" value="UniProtKB-SubCell"/>
</dbReference>
<dbReference type="InterPro" id="IPR003594">
    <property type="entry name" value="HATPase_dom"/>
</dbReference>
<keyword evidence="2" id="KW-1003">Cell membrane</keyword>
<keyword evidence="8" id="KW-0472">Membrane</keyword>
<evidence type="ECO:0000256" key="3">
    <source>
        <dbReference type="ARBA" id="ARBA00022679"/>
    </source>
</evidence>
<evidence type="ECO:0000313" key="13">
    <source>
        <dbReference type="EMBL" id="BBO67385.1"/>
    </source>
</evidence>
<dbReference type="InterPro" id="IPR035965">
    <property type="entry name" value="PAS-like_dom_sf"/>
</dbReference>
<proteinExistence type="predicted"/>
<keyword evidence="7" id="KW-0902">Two-component regulatory system</keyword>
<dbReference type="SUPFAM" id="SSF55874">
    <property type="entry name" value="ATPase domain of HSP90 chaperone/DNA topoisomerase II/histidine kinase"/>
    <property type="match status" value="1"/>
</dbReference>
<dbReference type="Gene3D" id="3.30.450.20">
    <property type="entry name" value="PAS domain"/>
    <property type="match status" value="3"/>
</dbReference>
<dbReference type="InterPro" id="IPR001610">
    <property type="entry name" value="PAC"/>
</dbReference>
<evidence type="ECO:0000256" key="6">
    <source>
        <dbReference type="ARBA" id="ARBA00022989"/>
    </source>
</evidence>
<dbReference type="CDD" id="cd16917">
    <property type="entry name" value="HATPase_UhpB-NarQ-NarX-like"/>
    <property type="match status" value="1"/>
</dbReference>
<dbReference type="CDD" id="cd00130">
    <property type="entry name" value="PAS"/>
    <property type="match status" value="2"/>
</dbReference>
<name>A0A5K7YFX7_9BACT</name>
<sequence>MDTQNRLKHLALPAKEYPPDYRGRLAVETPAAGHRPARDVLKERDLQLSAIIQAFDGFVYVSTKDYRVEFMNQRLIQRTGYDGTGHRCYKVLHNLDEVCPWCCNDRIFKGETVRWEIKSPKDQRWYYVIDTPLFRRDGTISKFGMIVDIHERKEAEQELERHRRNLEERVRSRTRDLTLINEHLLNEIEDRKKIEKTLRESQERHRIIFDGSRDAIFISAADGAILIFNRSASQLTGYGPDELKRLKLFDLYARVDPERHSDYFKRIWSGQSISGEARIARKDGRTIYTEFSSRKIVIAGKACAHTIARDVTARKKSEAALRRSEAKYRELVQNTNSIIIRYDPLGHITFFNEYARRFFGFPEKEIIGRNILGSIIPWRSSAGRDYRSLMMDFLKYPERYPTNEIENVRRNGSRAWIAWTNKPVRDKTGRINEILSVGIDVTQRKQAQDQVQSLTHQLIKAQENERLKISRDLHDHIAQDLSTLKISLETLFKDQPAAITSKVSQLSGLLQRSIASVRDMAYDLRPPGLDQLGLVRTLYLYCEDFSKSNGVEIDFAAAGVDELDLEYETEINIYRLIQEALNNIKRHAGADRATIRLVASSPDIVIRIKDNGKGFDVNDRRRRALKEKRMGLQSMVERVGLLGGKINIQSRPAKGTYILIEIPLKEKASGFQEEHSDRR</sequence>
<reference evidence="13 14" key="1">
    <citation type="submission" date="2019-11" db="EMBL/GenBank/DDBJ databases">
        <title>Comparative genomics of hydrocarbon-degrading Desulfosarcina strains.</title>
        <authorList>
            <person name="Watanabe M."/>
            <person name="Kojima H."/>
            <person name="Fukui M."/>
        </authorList>
    </citation>
    <scope>NUCLEOTIDE SEQUENCE [LARGE SCALE GENOMIC DNA]</scope>
    <source>
        <strain evidence="13 14">PL12</strain>
    </source>
</reference>
<dbReference type="AlphaFoldDB" id="A0A5K7YFX7"/>
<evidence type="ECO:0000256" key="7">
    <source>
        <dbReference type="ARBA" id="ARBA00023012"/>
    </source>
</evidence>
<dbReference type="Gene3D" id="3.30.565.10">
    <property type="entry name" value="Histidine kinase-like ATPase, C-terminal domain"/>
    <property type="match status" value="1"/>
</dbReference>
<feature type="domain" description="PAS" evidence="11">
    <location>
        <begin position="201"/>
        <end position="258"/>
    </location>
</feature>
<evidence type="ECO:0000256" key="8">
    <source>
        <dbReference type="ARBA" id="ARBA00023136"/>
    </source>
</evidence>
<dbReference type="RefSeq" id="WP_155315652.1">
    <property type="nucleotide sequence ID" value="NZ_AP021874.1"/>
</dbReference>
<keyword evidence="4" id="KW-0812">Transmembrane</keyword>
<keyword evidence="9" id="KW-0175">Coiled coil</keyword>
<dbReference type="EMBL" id="AP021874">
    <property type="protein sequence ID" value="BBO67385.1"/>
    <property type="molecule type" value="Genomic_DNA"/>
</dbReference>
<dbReference type="InterPro" id="IPR036890">
    <property type="entry name" value="HATPase_C_sf"/>
</dbReference>
<dbReference type="Pfam" id="PF07730">
    <property type="entry name" value="HisKA_3"/>
    <property type="match status" value="1"/>
</dbReference>
<evidence type="ECO:0000313" key="14">
    <source>
        <dbReference type="Proteomes" id="UP000427906"/>
    </source>
</evidence>
<dbReference type="PROSITE" id="PS50113">
    <property type="entry name" value="PAC"/>
    <property type="match status" value="2"/>
</dbReference>
<dbReference type="PROSITE" id="PS50112">
    <property type="entry name" value="PAS"/>
    <property type="match status" value="2"/>
</dbReference>
<dbReference type="GO" id="GO:0046983">
    <property type="term" value="F:protein dimerization activity"/>
    <property type="evidence" value="ECO:0007669"/>
    <property type="project" value="InterPro"/>
</dbReference>
<feature type="domain" description="PAC" evidence="12">
    <location>
        <begin position="401"/>
        <end position="453"/>
    </location>
</feature>
<dbReference type="PROSITE" id="PS50109">
    <property type="entry name" value="HIS_KIN"/>
    <property type="match status" value="1"/>
</dbReference>
<evidence type="ECO:0000259" key="10">
    <source>
        <dbReference type="PROSITE" id="PS50109"/>
    </source>
</evidence>
<dbReference type="InterPro" id="IPR000700">
    <property type="entry name" value="PAS-assoc_C"/>
</dbReference>
<keyword evidence="14" id="KW-1185">Reference proteome</keyword>
<keyword evidence="6" id="KW-1133">Transmembrane helix</keyword>
<protein>
    <recommendedName>
        <fullName evidence="15">Histidine kinase</fullName>
    </recommendedName>
</protein>
<dbReference type="InterPro" id="IPR050482">
    <property type="entry name" value="Sensor_HK_TwoCompSys"/>
</dbReference>
<dbReference type="InterPro" id="IPR005467">
    <property type="entry name" value="His_kinase_dom"/>
</dbReference>
<evidence type="ECO:0000256" key="5">
    <source>
        <dbReference type="ARBA" id="ARBA00022777"/>
    </source>
</evidence>
<evidence type="ECO:0000256" key="1">
    <source>
        <dbReference type="ARBA" id="ARBA00004651"/>
    </source>
</evidence>
<evidence type="ECO:0000259" key="12">
    <source>
        <dbReference type="PROSITE" id="PS50113"/>
    </source>
</evidence>
<gene>
    <name evidence="13" type="ORF">DSCA_13150</name>
</gene>
<feature type="coiled-coil region" evidence="9">
    <location>
        <begin position="149"/>
        <end position="204"/>
    </location>
</feature>
<feature type="domain" description="PAC" evidence="12">
    <location>
        <begin position="111"/>
        <end position="161"/>
    </location>
</feature>
<dbReference type="Gene3D" id="1.20.5.1930">
    <property type="match status" value="1"/>
</dbReference>
<keyword evidence="3" id="KW-0808">Transferase</keyword>
<evidence type="ECO:0000256" key="4">
    <source>
        <dbReference type="ARBA" id="ARBA00022692"/>
    </source>
</evidence>
<evidence type="ECO:0000256" key="2">
    <source>
        <dbReference type="ARBA" id="ARBA00022475"/>
    </source>
</evidence>
<evidence type="ECO:0008006" key="15">
    <source>
        <dbReference type="Google" id="ProtNLM"/>
    </source>
</evidence>
<dbReference type="SUPFAM" id="SSF55785">
    <property type="entry name" value="PYP-like sensor domain (PAS domain)"/>
    <property type="match status" value="3"/>
</dbReference>